<comment type="subcellular location">
    <subcellularLocation>
        <location evidence="1">Nucleus</location>
    </subcellularLocation>
</comment>
<dbReference type="Proteomes" id="UP000326759">
    <property type="component" value="Unassembled WGS sequence"/>
</dbReference>
<dbReference type="AlphaFoldDB" id="A0A5N5THK8"/>
<feature type="domain" description="Nucleoplasmin core" evidence="5">
    <location>
        <begin position="13"/>
        <end position="121"/>
    </location>
</feature>
<comment type="caution">
    <text evidence="6">The sequence shown here is derived from an EMBL/GenBank/DDBJ whole genome shotgun (WGS) entry which is preliminary data.</text>
</comment>
<evidence type="ECO:0000256" key="4">
    <source>
        <dbReference type="SAM" id="MobiDB-lite"/>
    </source>
</evidence>
<evidence type="ECO:0000313" key="7">
    <source>
        <dbReference type="Proteomes" id="UP000326759"/>
    </source>
</evidence>
<evidence type="ECO:0000256" key="3">
    <source>
        <dbReference type="ARBA" id="ARBA00023242"/>
    </source>
</evidence>
<dbReference type="EMBL" id="SEYY01002647">
    <property type="protein sequence ID" value="KAB7504665.1"/>
    <property type="molecule type" value="Genomic_DNA"/>
</dbReference>
<dbReference type="GO" id="GO:0005654">
    <property type="term" value="C:nucleoplasm"/>
    <property type="evidence" value="ECO:0007669"/>
    <property type="project" value="TreeGrafter"/>
</dbReference>
<keyword evidence="3" id="KW-0539">Nucleus</keyword>
<evidence type="ECO:0000256" key="2">
    <source>
        <dbReference type="ARBA" id="ARBA00010744"/>
    </source>
</evidence>
<organism evidence="6 7">
    <name type="scientific">Armadillidium nasatum</name>
    <dbReference type="NCBI Taxonomy" id="96803"/>
    <lineage>
        <taxon>Eukaryota</taxon>
        <taxon>Metazoa</taxon>
        <taxon>Ecdysozoa</taxon>
        <taxon>Arthropoda</taxon>
        <taxon>Crustacea</taxon>
        <taxon>Multicrustacea</taxon>
        <taxon>Malacostraca</taxon>
        <taxon>Eumalacostraca</taxon>
        <taxon>Peracarida</taxon>
        <taxon>Isopoda</taxon>
        <taxon>Oniscidea</taxon>
        <taxon>Crinocheta</taxon>
        <taxon>Armadillidiidae</taxon>
        <taxon>Armadillidium</taxon>
    </lineage>
</organism>
<dbReference type="OrthoDB" id="6075101at2759"/>
<evidence type="ECO:0000256" key="1">
    <source>
        <dbReference type="ARBA" id="ARBA00004123"/>
    </source>
</evidence>
<evidence type="ECO:0000313" key="6">
    <source>
        <dbReference type="EMBL" id="KAB7504665.1"/>
    </source>
</evidence>
<dbReference type="SUPFAM" id="SSF69203">
    <property type="entry name" value="Nucleoplasmin-like core domain"/>
    <property type="match status" value="1"/>
</dbReference>
<protein>
    <submittedName>
        <fullName evidence="6">Nucleoplasmin-like protein</fullName>
    </submittedName>
</protein>
<dbReference type="GO" id="GO:0042393">
    <property type="term" value="F:histone binding"/>
    <property type="evidence" value="ECO:0007669"/>
    <property type="project" value="TreeGrafter"/>
</dbReference>
<keyword evidence="7" id="KW-1185">Reference proteome</keyword>
<dbReference type="Gene3D" id="2.60.120.340">
    <property type="entry name" value="Nucleoplasmin core domain"/>
    <property type="match status" value="1"/>
</dbReference>
<dbReference type="InterPro" id="IPR004301">
    <property type="entry name" value="Nucleoplasmin"/>
</dbReference>
<dbReference type="GO" id="GO:0006338">
    <property type="term" value="P:chromatin remodeling"/>
    <property type="evidence" value="ECO:0007669"/>
    <property type="project" value="TreeGrafter"/>
</dbReference>
<dbReference type="PANTHER" id="PTHR22747:SF18">
    <property type="entry name" value="GEO09167P1-RELATED"/>
    <property type="match status" value="1"/>
</dbReference>
<proteinExistence type="inferred from homology"/>
<dbReference type="InterPro" id="IPR024057">
    <property type="entry name" value="Nucleoplasmin_core_dom"/>
</dbReference>
<feature type="region of interest" description="Disordered" evidence="4">
    <location>
        <begin position="121"/>
        <end position="162"/>
    </location>
</feature>
<dbReference type="PANTHER" id="PTHR22747">
    <property type="entry name" value="NUCLEOPLASMIN"/>
    <property type="match status" value="1"/>
</dbReference>
<accession>A0A5N5THK8</accession>
<dbReference type="GO" id="GO:0005737">
    <property type="term" value="C:cytoplasm"/>
    <property type="evidence" value="ECO:0007669"/>
    <property type="project" value="TreeGrafter"/>
</dbReference>
<dbReference type="Pfam" id="PF03066">
    <property type="entry name" value="Nucleoplasmin"/>
    <property type="match status" value="1"/>
</dbReference>
<dbReference type="GO" id="GO:0003723">
    <property type="term" value="F:RNA binding"/>
    <property type="evidence" value="ECO:0007669"/>
    <property type="project" value="TreeGrafter"/>
</dbReference>
<evidence type="ECO:0000259" key="5">
    <source>
        <dbReference type="Pfam" id="PF03066"/>
    </source>
</evidence>
<dbReference type="InterPro" id="IPR036824">
    <property type="entry name" value="Nucleoplasmin_core_dom_sf"/>
</dbReference>
<feature type="compositionally biased region" description="Acidic residues" evidence="4">
    <location>
        <begin position="128"/>
        <end position="153"/>
    </location>
</feature>
<dbReference type="GO" id="GO:0005730">
    <property type="term" value="C:nucleolus"/>
    <property type="evidence" value="ECO:0007669"/>
    <property type="project" value="TreeGrafter"/>
</dbReference>
<comment type="similarity">
    <text evidence="2">Belongs to the nucleoplasmin family.</text>
</comment>
<name>A0A5N5THK8_9CRUS</name>
<dbReference type="GO" id="GO:0003682">
    <property type="term" value="F:chromatin binding"/>
    <property type="evidence" value="ECO:0007669"/>
    <property type="project" value="TreeGrafter"/>
</dbReference>
<sequence length="162" mass="18053">MRSSGSGMEKSYFWGITLDDAHKEYKWEGSATENTDELTVTTHTLCVRQIVLGPDAKDDEVNVVEVECFGYENKKYKIPIAVLKAGSGSHVVTTEVVLEDQFATFRLIKGSGPIYISGSHQTETTIVGEDDIDDTMGEDEIDDEDEDEEEVEDVPPKKKTKK</sequence>
<reference evidence="6 7" key="1">
    <citation type="journal article" date="2019" name="PLoS Biol.">
        <title>Sex chromosomes control vertical transmission of feminizing Wolbachia symbionts in an isopod.</title>
        <authorList>
            <person name="Becking T."/>
            <person name="Chebbi M.A."/>
            <person name="Giraud I."/>
            <person name="Moumen B."/>
            <person name="Laverre T."/>
            <person name="Caubet Y."/>
            <person name="Peccoud J."/>
            <person name="Gilbert C."/>
            <person name="Cordaux R."/>
        </authorList>
    </citation>
    <scope>NUCLEOTIDE SEQUENCE [LARGE SCALE GENOMIC DNA]</scope>
    <source>
        <strain evidence="6">ANa2</strain>
        <tissue evidence="6">Whole body excluding digestive tract and cuticle</tissue>
    </source>
</reference>
<gene>
    <name evidence="6" type="primary">Nlp_1</name>
    <name evidence="6" type="ORF">Anas_10193</name>
</gene>